<gene>
    <name evidence="1" type="ORF">FB45DRAFT_686430</name>
</gene>
<keyword evidence="2" id="KW-1185">Reference proteome</keyword>
<sequence length="75" mass="8209">ACMALQNEDPVEDAVVITALTTLPFCCHEDLISMSRNALIAVAESLNAKLPAVLRISTNRTRTDSAIRHEIEFVV</sequence>
<reference evidence="1" key="1">
    <citation type="submission" date="2023-03" db="EMBL/GenBank/DDBJ databases">
        <title>Massive genome expansion in bonnet fungi (Mycena s.s.) driven by repeated elements and novel gene families across ecological guilds.</title>
        <authorList>
            <consortium name="Lawrence Berkeley National Laboratory"/>
            <person name="Harder C.B."/>
            <person name="Miyauchi S."/>
            <person name="Viragh M."/>
            <person name="Kuo A."/>
            <person name="Thoen E."/>
            <person name="Andreopoulos B."/>
            <person name="Lu D."/>
            <person name="Skrede I."/>
            <person name="Drula E."/>
            <person name="Henrissat B."/>
            <person name="Morin E."/>
            <person name="Kohler A."/>
            <person name="Barry K."/>
            <person name="LaButti K."/>
            <person name="Morin E."/>
            <person name="Salamov A."/>
            <person name="Lipzen A."/>
            <person name="Mereny Z."/>
            <person name="Hegedus B."/>
            <person name="Baldrian P."/>
            <person name="Stursova M."/>
            <person name="Weitz H."/>
            <person name="Taylor A."/>
            <person name="Grigoriev I.V."/>
            <person name="Nagy L.G."/>
            <person name="Martin F."/>
            <person name="Kauserud H."/>
        </authorList>
    </citation>
    <scope>NUCLEOTIDE SEQUENCE</scope>
    <source>
        <strain evidence="1">9284</strain>
    </source>
</reference>
<name>A0AAD7BW49_9AGAR</name>
<dbReference type="Proteomes" id="UP001221142">
    <property type="component" value="Unassembled WGS sequence"/>
</dbReference>
<evidence type="ECO:0000313" key="2">
    <source>
        <dbReference type="Proteomes" id="UP001221142"/>
    </source>
</evidence>
<evidence type="ECO:0000313" key="1">
    <source>
        <dbReference type="EMBL" id="KAJ7632304.1"/>
    </source>
</evidence>
<feature type="non-terminal residue" evidence="1">
    <location>
        <position position="1"/>
    </location>
</feature>
<dbReference type="AlphaFoldDB" id="A0AAD7BW49"/>
<organism evidence="1 2">
    <name type="scientific">Roridomyces roridus</name>
    <dbReference type="NCBI Taxonomy" id="1738132"/>
    <lineage>
        <taxon>Eukaryota</taxon>
        <taxon>Fungi</taxon>
        <taxon>Dikarya</taxon>
        <taxon>Basidiomycota</taxon>
        <taxon>Agaricomycotina</taxon>
        <taxon>Agaricomycetes</taxon>
        <taxon>Agaricomycetidae</taxon>
        <taxon>Agaricales</taxon>
        <taxon>Marasmiineae</taxon>
        <taxon>Mycenaceae</taxon>
        <taxon>Roridomyces</taxon>
    </lineage>
</organism>
<protein>
    <submittedName>
        <fullName evidence="1">Uncharacterized protein</fullName>
    </submittedName>
</protein>
<dbReference type="EMBL" id="JARKIF010000008">
    <property type="protein sequence ID" value="KAJ7632304.1"/>
    <property type="molecule type" value="Genomic_DNA"/>
</dbReference>
<comment type="caution">
    <text evidence="1">The sequence shown here is derived from an EMBL/GenBank/DDBJ whole genome shotgun (WGS) entry which is preliminary data.</text>
</comment>
<feature type="non-terminal residue" evidence="1">
    <location>
        <position position="75"/>
    </location>
</feature>
<proteinExistence type="predicted"/>
<accession>A0AAD7BW49</accession>